<name>A0AAE1G0X8_PETCI</name>
<proteinExistence type="predicted"/>
<organism evidence="1 2">
    <name type="scientific">Petrolisthes cinctipes</name>
    <name type="common">Flat porcelain crab</name>
    <dbReference type="NCBI Taxonomy" id="88211"/>
    <lineage>
        <taxon>Eukaryota</taxon>
        <taxon>Metazoa</taxon>
        <taxon>Ecdysozoa</taxon>
        <taxon>Arthropoda</taxon>
        <taxon>Crustacea</taxon>
        <taxon>Multicrustacea</taxon>
        <taxon>Malacostraca</taxon>
        <taxon>Eumalacostraca</taxon>
        <taxon>Eucarida</taxon>
        <taxon>Decapoda</taxon>
        <taxon>Pleocyemata</taxon>
        <taxon>Anomura</taxon>
        <taxon>Galatheoidea</taxon>
        <taxon>Porcellanidae</taxon>
        <taxon>Petrolisthes</taxon>
    </lineage>
</organism>
<dbReference type="Gene3D" id="2.40.70.10">
    <property type="entry name" value="Acid Proteases"/>
    <property type="match status" value="1"/>
</dbReference>
<dbReference type="AlphaFoldDB" id="A0AAE1G0X8"/>
<dbReference type="SUPFAM" id="SSF50630">
    <property type="entry name" value="Acid proteases"/>
    <property type="match status" value="1"/>
</dbReference>
<sequence>MQQHLSPPSTVTTPGRRSLLWIQDRLSGMRFLIDTGAALSLVPAQGGHACTGHPSYDLVAANSTPITTYGIQSRHLALAPSHTFQWNFLVADVVQPILGTDFLSSHDLLVNTKRRRLQHQPTKAYLPAAPCLAEFPFISHLRQESEFDTILREIPLLFSTDPHPGKMSTPPADRDDTVTKLHQTGITAKDRW</sequence>
<accession>A0AAE1G0X8</accession>
<reference evidence="1" key="1">
    <citation type="submission" date="2023-10" db="EMBL/GenBank/DDBJ databases">
        <title>Genome assemblies of two species of porcelain crab, Petrolisthes cinctipes and Petrolisthes manimaculis (Anomura: Porcellanidae).</title>
        <authorList>
            <person name="Angst P."/>
        </authorList>
    </citation>
    <scope>NUCLEOTIDE SEQUENCE</scope>
    <source>
        <strain evidence="1">PB745_01</strain>
        <tissue evidence="1">Gill</tissue>
    </source>
</reference>
<evidence type="ECO:0000313" key="1">
    <source>
        <dbReference type="EMBL" id="KAK3883220.1"/>
    </source>
</evidence>
<gene>
    <name evidence="1" type="ORF">Pcinc_012447</name>
</gene>
<dbReference type="EMBL" id="JAWQEG010001003">
    <property type="protein sequence ID" value="KAK3883220.1"/>
    <property type="molecule type" value="Genomic_DNA"/>
</dbReference>
<evidence type="ECO:0008006" key="3">
    <source>
        <dbReference type="Google" id="ProtNLM"/>
    </source>
</evidence>
<keyword evidence="2" id="KW-1185">Reference proteome</keyword>
<protein>
    <recommendedName>
        <fullName evidence="3">Peptidase A2 domain-containing protein</fullName>
    </recommendedName>
</protein>
<dbReference type="InterPro" id="IPR021109">
    <property type="entry name" value="Peptidase_aspartic_dom_sf"/>
</dbReference>
<comment type="caution">
    <text evidence="1">The sequence shown here is derived from an EMBL/GenBank/DDBJ whole genome shotgun (WGS) entry which is preliminary data.</text>
</comment>
<evidence type="ECO:0000313" key="2">
    <source>
        <dbReference type="Proteomes" id="UP001286313"/>
    </source>
</evidence>
<dbReference type="Proteomes" id="UP001286313">
    <property type="component" value="Unassembled WGS sequence"/>
</dbReference>